<keyword evidence="4" id="KW-1185">Reference proteome</keyword>
<dbReference type="GO" id="GO:0016747">
    <property type="term" value="F:acyltransferase activity, transferring groups other than amino-acyl groups"/>
    <property type="evidence" value="ECO:0007669"/>
    <property type="project" value="TreeGrafter"/>
</dbReference>
<evidence type="ECO:0000313" key="4">
    <source>
        <dbReference type="Proteomes" id="UP000186955"/>
    </source>
</evidence>
<dbReference type="AlphaFoldDB" id="A0A1Q5T6Q8"/>
<dbReference type="Proteomes" id="UP000186955">
    <property type="component" value="Unassembled WGS sequence"/>
</dbReference>
<comment type="caution">
    <text evidence="3">The sequence shown here is derived from an EMBL/GenBank/DDBJ whole genome shotgun (WGS) entry which is preliminary data.</text>
</comment>
<name>A0A1Q5T6Q8_9EURO</name>
<dbReference type="Pfam" id="PF02458">
    <property type="entry name" value="Transferase"/>
    <property type="match status" value="1"/>
</dbReference>
<organism evidence="3 4">
    <name type="scientific">Penicillium subrubescens</name>
    <dbReference type="NCBI Taxonomy" id="1316194"/>
    <lineage>
        <taxon>Eukaryota</taxon>
        <taxon>Fungi</taxon>
        <taxon>Dikarya</taxon>
        <taxon>Ascomycota</taxon>
        <taxon>Pezizomycotina</taxon>
        <taxon>Eurotiomycetes</taxon>
        <taxon>Eurotiomycetidae</taxon>
        <taxon>Eurotiales</taxon>
        <taxon>Aspergillaceae</taxon>
        <taxon>Penicillium</taxon>
    </lineage>
</organism>
<protein>
    <submittedName>
        <fullName evidence="3">Fumigaclavine B O-acetyltransferase</fullName>
    </submittedName>
</protein>
<gene>
    <name evidence="3" type="ORF">PENSUB_10940</name>
</gene>
<dbReference type="InterPro" id="IPR023213">
    <property type="entry name" value="CAT-like_dom_sf"/>
</dbReference>
<reference evidence="3 4" key="1">
    <citation type="submission" date="2016-10" db="EMBL/GenBank/DDBJ databases">
        <title>Genome sequence of the ascomycete fungus Penicillium subrubescens.</title>
        <authorList>
            <person name="De Vries R.P."/>
            <person name="Peng M."/>
            <person name="Dilokpimol A."/>
            <person name="Hilden K."/>
            <person name="Makela M.R."/>
            <person name="Grigoriev I."/>
            <person name="Riley R."/>
            <person name="Granchi Z."/>
        </authorList>
    </citation>
    <scope>NUCLEOTIDE SEQUENCE [LARGE SCALE GENOMIC DNA]</scope>
    <source>
        <strain evidence="3 4">CBS 132785</strain>
    </source>
</reference>
<keyword evidence="2" id="KW-0012">Acyltransferase</keyword>
<dbReference type="Gene3D" id="3.30.559.10">
    <property type="entry name" value="Chloramphenicol acetyltransferase-like domain"/>
    <property type="match status" value="2"/>
</dbReference>
<keyword evidence="1 3" id="KW-0808">Transferase</keyword>
<dbReference type="PANTHER" id="PTHR31642:SF270">
    <property type="entry name" value="O-ACYLTRANSFERASE AUSQ"/>
    <property type="match status" value="1"/>
</dbReference>
<dbReference type="PANTHER" id="PTHR31642">
    <property type="entry name" value="TRICHOTHECENE 3-O-ACETYLTRANSFERASE"/>
    <property type="match status" value="1"/>
</dbReference>
<dbReference type="InterPro" id="IPR050317">
    <property type="entry name" value="Plant_Fungal_Acyltransferase"/>
</dbReference>
<evidence type="ECO:0000313" key="3">
    <source>
        <dbReference type="EMBL" id="OKO95919.1"/>
    </source>
</evidence>
<accession>A0A1Q5T6Q8</accession>
<sequence length="355" mass="39025">MAGESKSPIFRFQANIMSDGLILCFAFHHMAIDGIGVFNVATALATCCRDSQAEIGSLPTSPLREQQSRQSILEIGSGAKNTQPAEIDLGEYEWDLDSSSDVEEPISKTIAIDASKVEQIKAQCQLLVEKNATSAKPSLTSNTIATALLWFCWIRAKYHGSDAGEKPTNTDSRILTVVELRDRTEPRLPSTYIGNALLGVETSARVQEIAPEITVDNKSSCVGHLHPHEIEQISSLAISLQNSAASINSQYVRNVISNIVSSDNWASTPPPAEMLISSLRPIKMYDIDFGPILGPLKDLCLEFNPFPGLCWIKPARFGTKLAPWEFVISSEPKFIKKIQQESLMKRLILKDGPRL</sequence>
<evidence type="ECO:0000256" key="2">
    <source>
        <dbReference type="ARBA" id="ARBA00023315"/>
    </source>
</evidence>
<dbReference type="EMBL" id="MNBE01000701">
    <property type="protein sequence ID" value="OKO95919.1"/>
    <property type="molecule type" value="Genomic_DNA"/>
</dbReference>
<proteinExistence type="predicted"/>
<evidence type="ECO:0000256" key="1">
    <source>
        <dbReference type="ARBA" id="ARBA00022679"/>
    </source>
</evidence>
<dbReference type="STRING" id="1316194.A0A1Q5T6Q8"/>